<dbReference type="Pfam" id="PF00172">
    <property type="entry name" value="Zn_clus"/>
    <property type="match status" value="1"/>
</dbReference>
<organism evidence="6 7">
    <name type="scientific">Tothia fuscella</name>
    <dbReference type="NCBI Taxonomy" id="1048955"/>
    <lineage>
        <taxon>Eukaryota</taxon>
        <taxon>Fungi</taxon>
        <taxon>Dikarya</taxon>
        <taxon>Ascomycota</taxon>
        <taxon>Pezizomycotina</taxon>
        <taxon>Dothideomycetes</taxon>
        <taxon>Pleosporomycetidae</taxon>
        <taxon>Venturiales</taxon>
        <taxon>Cylindrosympodiaceae</taxon>
        <taxon>Tothia</taxon>
    </lineage>
</organism>
<accession>A0A9P4NJJ3</accession>
<dbReference type="SMART" id="SM00066">
    <property type="entry name" value="GAL4"/>
    <property type="match status" value="1"/>
</dbReference>
<dbReference type="InterPro" id="IPR001138">
    <property type="entry name" value="Zn2Cys6_DnaBD"/>
</dbReference>
<dbReference type="InterPro" id="IPR050987">
    <property type="entry name" value="AtrR-like"/>
</dbReference>
<keyword evidence="3" id="KW-0175">Coiled coil</keyword>
<dbReference type="GO" id="GO:0000981">
    <property type="term" value="F:DNA-binding transcription factor activity, RNA polymerase II-specific"/>
    <property type="evidence" value="ECO:0007669"/>
    <property type="project" value="InterPro"/>
</dbReference>
<evidence type="ECO:0000313" key="6">
    <source>
        <dbReference type="EMBL" id="KAF2423763.1"/>
    </source>
</evidence>
<gene>
    <name evidence="6" type="ORF">EJ08DRAFT_700880</name>
</gene>
<feature type="region of interest" description="Disordered" evidence="4">
    <location>
        <begin position="768"/>
        <end position="789"/>
    </location>
</feature>
<dbReference type="EMBL" id="MU007077">
    <property type="protein sequence ID" value="KAF2423763.1"/>
    <property type="molecule type" value="Genomic_DNA"/>
</dbReference>
<keyword evidence="7" id="KW-1185">Reference proteome</keyword>
<dbReference type="Proteomes" id="UP000800235">
    <property type="component" value="Unassembled WGS sequence"/>
</dbReference>
<feature type="domain" description="Zn(2)-C6 fungal-type" evidence="5">
    <location>
        <begin position="131"/>
        <end position="162"/>
    </location>
</feature>
<feature type="coiled-coil region" evidence="3">
    <location>
        <begin position="169"/>
        <end position="196"/>
    </location>
</feature>
<feature type="region of interest" description="Disordered" evidence="4">
    <location>
        <begin position="1"/>
        <end position="52"/>
    </location>
</feature>
<reference evidence="6" key="1">
    <citation type="journal article" date="2020" name="Stud. Mycol.">
        <title>101 Dothideomycetes genomes: a test case for predicting lifestyles and emergence of pathogens.</title>
        <authorList>
            <person name="Haridas S."/>
            <person name="Albert R."/>
            <person name="Binder M."/>
            <person name="Bloem J."/>
            <person name="Labutti K."/>
            <person name="Salamov A."/>
            <person name="Andreopoulos B."/>
            <person name="Baker S."/>
            <person name="Barry K."/>
            <person name="Bills G."/>
            <person name="Bluhm B."/>
            <person name="Cannon C."/>
            <person name="Castanera R."/>
            <person name="Culley D."/>
            <person name="Daum C."/>
            <person name="Ezra D."/>
            <person name="Gonzalez J."/>
            <person name="Henrissat B."/>
            <person name="Kuo A."/>
            <person name="Liang C."/>
            <person name="Lipzen A."/>
            <person name="Lutzoni F."/>
            <person name="Magnuson J."/>
            <person name="Mondo S."/>
            <person name="Nolan M."/>
            <person name="Ohm R."/>
            <person name="Pangilinan J."/>
            <person name="Park H.-J."/>
            <person name="Ramirez L."/>
            <person name="Alfaro M."/>
            <person name="Sun H."/>
            <person name="Tritt A."/>
            <person name="Yoshinaga Y."/>
            <person name="Zwiers L.-H."/>
            <person name="Turgeon B."/>
            <person name="Goodwin S."/>
            <person name="Spatafora J."/>
            <person name="Crous P."/>
            <person name="Grigoriev I."/>
        </authorList>
    </citation>
    <scope>NUCLEOTIDE SEQUENCE</scope>
    <source>
        <strain evidence="6">CBS 130266</strain>
    </source>
</reference>
<feature type="compositionally biased region" description="Low complexity" evidence="4">
    <location>
        <begin position="778"/>
        <end position="787"/>
    </location>
</feature>
<dbReference type="SMART" id="SM00906">
    <property type="entry name" value="Fungal_trans"/>
    <property type="match status" value="1"/>
</dbReference>
<dbReference type="GO" id="GO:0008270">
    <property type="term" value="F:zinc ion binding"/>
    <property type="evidence" value="ECO:0007669"/>
    <property type="project" value="InterPro"/>
</dbReference>
<protein>
    <recommendedName>
        <fullName evidence="5">Zn(2)-C6 fungal-type domain-containing protein</fullName>
    </recommendedName>
</protein>
<dbReference type="GO" id="GO:0006351">
    <property type="term" value="P:DNA-templated transcription"/>
    <property type="evidence" value="ECO:0007669"/>
    <property type="project" value="InterPro"/>
</dbReference>
<dbReference type="Gene3D" id="4.10.240.10">
    <property type="entry name" value="Zn(2)-C6 fungal-type DNA-binding domain"/>
    <property type="match status" value="1"/>
</dbReference>
<evidence type="ECO:0000256" key="4">
    <source>
        <dbReference type="SAM" id="MobiDB-lite"/>
    </source>
</evidence>
<evidence type="ECO:0000259" key="5">
    <source>
        <dbReference type="PROSITE" id="PS50048"/>
    </source>
</evidence>
<feature type="compositionally biased region" description="Low complexity" evidence="4">
    <location>
        <begin position="16"/>
        <end position="32"/>
    </location>
</feature>
<dbReference type="PANTHER" id="PTHR46910">
    <property type="entry name" value="TRANSCRIPTION FACTOR PDR1"/>
    <property type="match status" value="1"/>
</dbReference>
<evidence type="ECO:0000256" key="3">
    <source>
        <dbReference type="SAM" id="Coils"/>
    </source>
</evidence>
<evidence type="ECO:0000256" key="1">
    <source>
        <dbReference type="ARBA" id="ARBA00022723"/>
    </source>
</evidence>
<dbReference type="GO" id="GO:0003677">
    <property type="term" value="F:DNA binding"/>
    <property type="evidence" value="ECO:0007669"/>
    <property type="project" value="InterPro"/>
</dbReference>
<proteinExistence type="predicted"/>
<dbReference type="PROSITE" id="PS00463">
    <property type="entry name" value="ZN2_CY6_FUNGAL_1"/>
    <property type="match status" value="1"/>
</dbReference>
<dbReference type="PANTHER" id="PTHR46910:SF1">
    <property type="entry name" value="MISCELLANEOUS ZN(II)2CYS6 TRANSCRIPTION FACTOR (EUROFUNG)-RELATED"/>
    <property type="match status" value="1"/>
</dbReference>
<sequence>MDTAMGNSYVQHSRHSNSVSSHDSSSVSSVSSGQTLIPPPSGLYTSGGTLKALPEPVSQTTAIRSPASFGGAEYRYHPYGASSGSPNSVAGSSMQETNDHYAPSVLSPTDLSGSQLSAQKRAYRQRRKDPSCDACRERKVKCDATEMSSCSECSGRSVKCQFTKETNRRMSSIKQVQDLQNQLAEAKHQINHLKVLLQNSSPRGTVNGPEIQAAAAASVTINRVKQQNRPPAISNFDHVRRNLRKYSRGVFKIPPPFRPLMPTPLINSSEIILPPRHVVDALLANYHLHWHRQAPMIHWPSFKQQVEKVLVAGTFMGVPQIWTGLFFGVLACGTLQPCDHTTQDVEGMKYIVVAARLLNTWTDNLLADHARTALLVSIFLYELNIRSAGFVWFRTAVSMAQEVGLEFDYGPWSLHEGEERRRLFWAMVAWDRTLAMGESKPLQIDIESLTIQPPNLAEDQWLDQQNNSSASSPNHSTISVVMPVIRFLGQLKQTLKSQVISRAVLNSYDEFFRAIMETYPDQYQYHSETYLEPFCLNGIVPLQLARFQLYRHNLNPQCSQQERSEALDRCLSVALDTIKYVSRSMRTPSPSIDNSGYPKQSWRDLLLASITNTTCRHMWRCSLVLCFRGEYSAALTCLQVLRTIDDARKLNIACGRNLSFFLDKLLEKVHNSTPTRQELELDFELLAYVSGDLQGDLDNAFVWTGSEPSYPLNISQSISGPTAADATFSDEGLPASALLTEKEMKDWGGWDCVERLIGMLIEEQQKQIQRQHLHGGHHQPQQPLQPLNYHRPAHNEMKRVHLAPLEPAPSTSTPPAGASRISIANII</sequence>
<dbReference type="PROSITE" id="PS50048">
    <property type="entry name" value="ZN2_CY6_FUNGAL_2"/>
    <property type="match status" value="1"/>
</dbReference>
<feature type="compositionally biased region" description="Polar residues" evidence="4">
    <location>
        <begin position="106"/>
        <end position="118"/>
    </location>
</feature>
<keyword evidence="2" id="KW-0539">Nucleus</keyword>
<keyword evidence="1" id="KW-0479">Metal-binding</keyword>
<dbReference type="OrthoDB" id="2110361at2759"/>
<dbReference type="SUPFAM" id="SSF57701">
    <property type="entry name" value="Zn2/Cys6 DNA-binding domain"/>
    <property type="match status" value="1"/>
</dbReference>
<feature type="compositionally biased region" description="Polar residues" evidence="4">
    <location>
        <begin position="1"/>
        <end position="11"/>
    </location>
</feature>
<dbReference type="Pfam" id="PF04082">
    <property type="entry name" value="Fungal_trans"/>
    <property type="match status" value="1"/>
</dbReference>
<name>A0A9P4NJJ3_9PEZI</name>
<feature type="region of interest" description="Disordered" evidence="4">
    <location>
        <begin position="82"/>
        <end position="128"/>
    </location>
</feature>
<feature type="compositionally biased region" description="Low complexity" evidence="4">
    <location>
        <begin position="82"/>
        <end position="93"/>
    </location>
</feature>
<comment type="caution">
    <text evidence="6">The sequence shown here is derived from an EMBL/GenBank/DDBJ whole genome shotgun (WGS) entry which is preliminary data.</text>
</comment>
<dbReference type="CDD" id="cd12148">
    <property type="entry name" value="fungal_TF_MHR"/>
    <property type="match status" value="1"/>
</dbReference>
<evidence type="ECO:0000256" key="2">
    <source>
        <dbReference type="ARBA" id="ARBA00023242"/>
    </source>
</evidence>
<dbReference type="CDD" id="cd00067">
    <property type="entry name" value="GAL4"/>
    <property type="match status" value="1"/>
</dbReference>
<evidence type="ECO:0000313" key="7">
    <source>
        <dbReference type="Proteomes" id="UP000800235"/>
    </source>
</evidence>
<dbReference type="InterPro" id="IPR036864">
    <property type="entry name" value="Zn2-C6_fun-type_DNA-bd_sf"/>
</dbReference>
<dbReference type="InterPro" id="IPR007219">
    <property type="entry name" value="XnlR_reg_dom"/>
</dbReference>
<dbReference type="AlphaFoldDB" id="A0A9P4NJJ3"/>